<proteinExistence type="predicted"/>
<accession>A0AAC9BFE4</accession>
<dbReference type="EMBL" id="CP012605">
    <property type="protein sequence ID" value="ANH73131.1"/>
    <property type="molecule type" value="Genomic_DNA"/>
</dbReference>
<evidence type="ECO:0008006" key="4">
    <source>
        <dbReference type="Google" id="ProtNLM"/>
    </source>
</evidence>
<evidence type="ECO:0000313" key="3">
    <source>
        <dbReference type="Proteomes" id="UP000077927"/>
    </source>
</evidence>
<protein>
    <recommendedName>
        <fullName evidence="4">Cell wall anchor protein</fullName>
    </recommendedName>
</protein>
<reference evidence="2 3" key="1">
    <citation type="submission" date="2015-09" db="EMBL/GenBank/DDBJ databases">
        <authorList>
            <person name="Xu Y."/>
            <person name="Nagy A."/>
            <person name="Liu N.T."/>
            <person name="Nou X."/>
        </authorList>
    </citation>
    <scope>NUCLEOTIDE SEQUENCE [LARGE SCALE GENOMIC DNA]</scope>
    <source>
        <strain evidence="2 3">FC1138</strain>
    </source>
</reference>
<gene>
    <name evidence="2" type="ORF">ACS15_2793</name>
</gene>
<feature type="region of interest" description="Disordered" evidence="1">
    <location>
        <begin position="1"/>
        <end position="37"/>
    </location>
</feature>
<organism evidence="2 3">
    <name type="scientific">Ralstonia insidiosa</name>
    <dbReference type="NCBI Taxonomy" id="190721"/>
    <lineage>
        <taxon>Bacteria</taxon>
        <taxon>Pseudomonadati</taxon>
        <taxon>Pseudomonadota</taxon>
        <taxon>Betaproteobacteria</taxon>
        <taxon>Burkholderiales</taxon>
        <taxon>Burkholderiaceae</taxon>
        <taxon>Ralstonia</taxon>
    </lineage>
</organism>
<evidence type="ECO:0000256" key="1">
    <source>
        <dbReference type="SAM" id="MobiDB-lite"/>
    </source>
</evidence>
<sequence length="736" mass="73674">MARTAIAASGMRHQSAPGSIHGKSVEPTYGGFMQTNSTGRGRHTGAVALTAAALAVALLVAGCGGSDSSSTSPGGGTTTPASASLAGTAATGSALPNANVAVTDSAGNSPCVETAITTTALGAYTCTLKAGEAAPFFVVVTDPTGNTAPLVSVTTVTPPAGSPLTLNATPLTTAIVAQLSPDGNPLTVVSSKTVDATALKTVTANVVAQLASVLSAIGAPANYDPFGTSISAATASSSGNTADQVLDIVKVSKDPTSGQLQLSTVDNPTPVPLATATSGGSPLPAPAANVSTLTQGVQAMSSALTTCFAQPVAQRAAATDTTVLATQGGATVTSLGAACQNILSDTSNAGGIAFLHNGYNGGQWLYSLLTASTMTGAQFSVPEIIAFSPAASNASGQDEATVNIKYLDANGNPGNLITVARFIAAGASSAHASNWWLVGNQQPVDITAKTVIRRVEQFNPSAGNFSHFRNGVQFLINAAGPGTVISGKGSLSYAIVKGPGLPQAGLVFIPPVVSGQVYMDLANKTGAIPTTYQCGNTSTTKTPTYNCPNFWISKTMGISGSAASQPVSANPSGVTWAQSGDNLDPTAVTKGVKYTIALFYGSNTNAASPDLSIKKTLLTDLVAATQGVNLPWNTPGSQSLAALDPTNSSLSGPLTSLTVDWVQNVSAQQVGGVAVTIDPAGTYSAQTAVPKGATSAVITLPSGQQVPALTTSTSRSLNFSYRMLDNSAKSTIYTYN</sequence>
<dbReference type="Proteomes" id="UP000077927">
    <property type="component" value="Chromosome 1"/>
</dbReference>
<dbReference type="AlphaFoldDB" id="A0AAC9BFE4"/>
<name>A0AAC9BFE4_9RALS</name>
<dbReference type="KEGG" id="rin:ACS15_2793"/>
<evidence type="ECO:0000313" key="2">
    <source>
        <dbReference type="EMBL" id="ANH73131.1"/>
    </source>
</evidence>